<evidence type="ECO:0000313" key="1">
    <source>
        <dbReference type="EMBL" id="KAF2900462.1"/>
    </source>
</evidence>
<organism evidence="1 2">
    <name type="scientific">Ignelater luminosus</name>
    <name type="common">Cucubano</name>
    <name type="synonym">Pyrophorus luminosus</name>
    <dbReference type="NCBI Taxonomy" id="2038154"/>
    <lineage>
        <taxon>Eukaryota</taxon>
        <taxon>Metazoa</taxon>
        <taxon>Ecdysozoa</taxon>
        <taxon>Arthropoda</taxon>
        <taxon>Hexapoda</taxon>
        <taxon>Insecta</taxon>
        <taxon>Pterygota</taxon>
        <taxon>Neoptera</taxon>
        <taxon>Endopterygota</taxon>
        <taxon>Coleoptera</taxon>
        <taxon>Polyphaga</taxon>
        <taxon>Elateriformia</taxon>
        <taxon>Elateroidea</taxon>
        <taxon>Elateridae</taxon>
        <taxon>Agrypninae</taxon>
        <taxon>Pyrophorini</taxon>
        <taxon>Ignelater</taxon>
    </lineage>
</organism>
<name>A0A8K0GG35_IGNLU</name>
<comment type="caution">
    <text evidence="1">The sequence shown here is derived from an EMBL/GenBank/DDBJ whole genome shotgun (WGS) entry which is preliminary data.</text>
</comment>
<dbReference type="OrthoDB" id="6767820at2759"/>
<accession>A0A8K0GG35</accession>
<dbReference type="EMBL" id="VTPC01002179">
    <property type="protein sequence ID" value="KAF2900462.1"/>
    <property type="molecule type" value="Genomic_DNA"/>
</dbReference>
<proteinExistence type="predicted"/>
<dbReference type="Proteomes" id="UP000801492">
    <property type="component" value="Unassembled WGS sequence"/>
</dbReference>
<protein>
    <recommendedName>
        <fullName evidence="3">Mos1 transposase HTH domain-containing protein</fullName>
    </recommendedName>
</protein>
<evidence type="ECO:0000313" key="2">
    <source>
        <dbReference type="Proteomes" id="UP000801492"/>
    </source>
</evidence>
<reference evidence="1" key="1">
    <citation type="submission" date="2019-08" db="EMBL/GenBank/DDBJ databases">
        <title>The genome of the North American firefly Photinus pyralis.</title>
        <authorList>
            <consortium name="Photinus pyralis genome working group"/>
            <person name="Fallon T.R."/>
            <person name="Sander Lower S.E."/>
            <person name="Weng J.-K."/>
        </authorList>
    </citation>
    <scope>NUCLEOTIDE SEQUENCE</scope>
    <source>
        <strain evidence="1">TRF0915ILg1</strain>
        <tissue evidence="1">Whole body</tissue>
    </source>
</reference>
<sequence length="94" mass="10948">MKGSVNMTRIKDENQKEKMTGFKGHLTFGDEAPSRDTVFRWFREFTRECNSLHNRKHTGRSCSAVTPKNVACVRKMITDDNRCTYQAIEAYLQQ</sequence>
<dbReference type="AlphaFoldDB" id="A0A8K0GG35"/>
<gene>
    <name evidence="1" type="ORF">ILUMI_05714</name>
</gene>
<keyword evidence="2" id="KW-1185">Reference proteome</keyword>
<evidence type="ECO:0008006" key="3">
    <source>
        <dbReference type="Google" id="ProtNLM"/>
    </source>
</evidence>